<dbReference type="GO" id="GO:0008093">
    <property type="term" value="F:cytoskeletal anchor activity"/>
    <property type="evidence" value="ECO:0007669"/>
    <property type="project" value="InterPro"/>
</dbReference>
<dbReference type="Ensembl" id="ENSONIT00000021304.2">
    <property type="protein sequence ID" value="ENSONIP00000021285.2"/>
    <property type="gene ID" value="ENSONIG00000016883.2"/>
</dbReference>
<dbReference type="InParanoid" id="I3KJJ0"/>
<feature type="region of interest" description="Disordered" evidence="4">
    <location>
        <begin position="1024"/>
        <end position="1053"/>
    </location>
</feature>
<feature type="compositionally biased region" description="Basic and acidic residues" evidence="4">
    <location>
        <begin position="430"/>
        <end position="442"/>
    </location>
</feature>
<dbReference type="AlphaFoldDB" id="I3KJJ0"/>
<feature type="region of interest" description="Disordered" evidence="4">
    <location>
        <begin position="1"/>
        <end position="25"/>
    </location>
</feature>
<feature type="coiled-coil region" evidence="3">
    <location>
        <begin position="122"/>
        <end position="271"/>
    </location>
</feature>
<feature type="region of interest" description="Disordered" evidence="4">
    <location>
        <begin position="416"/>
        <end position="445"/>
    </location>
</feature>
<dbReference type="FunCoup" id="I3KJJ0">
    <property type="interactions" value="130"/>
</dbReference>
<dbReference type="Pfam" id="PF09730">
    <property type="entry name" value="BicD"/>
    <property type="match status" value="1"/>
</dbReference>
<dbReference type="GO" id="GO:0005794">
    <property type="term" value="C:Golgi apparatus"/>
    <property type="evidence" value="ECO:0007669"/>
    <property type="project" value="TreeGrafter"/>
</dbReference>
<feature type="compositionally biased region" description="Low complexity" evidence="4">
    <location>
        <begin position="1"/>
        <end position="13"/>
    </location>
</feature>
<dbReference type="InterPro" id="IPR018477">
    <property type="entry name" value="BICD"/>
</dbReference>
<dbReference type="GO" id="GO:0005829">
    <property type="term" value="C:cytosol"/>
    <property type="evidence" value="ECO:0007669"/>
    <property type="project" value="TreeGrafter"/>
</dbReference>
<dbReference type="GO" id="GO:0034452">
    <property type="term" value="F:dynactin binding"/>
    <property type="evidence" value="ECO:0007669"/>
    <property type="project" value="TreeGrafter"/>
</dbReference>
<dbReference type="GO" id="GO:0070507">
    <property type="term" value="P:regulation of microtubule cytoskeleton organization"/>
    <property type="evidence" value="ECO:0007669"/>
    <property type="project" value="TreeGrafter"/>
</dbReference>
<keyword evidence="2 3" id="KW-0175">Coiled coil</keyword>
<dbReference type="GeneTree" id="ENSGT00940000154471"/>
<feature type="coiled-coil region" evidence="3">
    <location>
        <begin position="743"/>
        <end position="812"/>
    </location>
</feature>
<protein>
    <submittedName>
        <fullName evidence="5">Zgc:162200</fullName>
    </submittedName>
</protein>
<keyword evidence="6" id="KW-1185">Reference proteome</keyword>
<dbReference type="Proteomes" id="UP000005207">
    <property type="component" value="Linkage group LG20"/>
</dbReference>
<reference evidence="5" key="2">
    <citation type="submission" date="2025-08" db="UniProtKB">
        <authorList>
            <consortium name="Ensembl"/>
        </authorList>
    </citation>
    <scope>IDENTIFICATION</scope>
</reference>
<dbReference type="GO" id="GO:0070840">
    <property type="term" value="F:dynein complex binding"/>
    <property type="evidence" value="ECO:0007669"/>
    <property type="project" value="InterPro"/>
</dbReference>
<name>I3KJJ0_ORENI</name>
<feature type="compositionally biased region" description="Acidic residues" evidence="4">
    <location>
        <begin position="298"/>
        <end position="307"/>
    </location>
</feature>
<accession>I3KJJ0</accession>
<feature type="coiled-coil region" evidence="3">
    <location>
        <begin position="686"/>
        <end position="713"/>
    </location>
</feature>
<dbReference type="OMA" id="ARQDTFI"/>
<dbReference type="PANTHER" id="PTHR31233">
    <property type="entry name" value="BICAUDAL D FAMILY MEMBER"/>
    <property type="match status" value="1"/>
</dbReference>
<dbReference type="STRING" id="8128.ENSONIP00000021285"/>
<evidence type="ECO:0000256" key="3">
    <source>
        <dbReference type="SAM" id="Coils"/>
    </source>
</evidence>
<feature type="compositionally biased region" description="Polar residues" evidence="4">
    <location>
        <begin position="1116"/>
        <end position="1127"/>
    </location>
</feature>
<reference evidence="6" key="1">
    <citation type="submission" date="2012-01" db="EMBL/GenBank/DDBJ databases">
        <title>The Genome Sequence of Oreochromis niloticus (Nile Tilapia).</title>
        <authorList>
            <consortium name="Broad Institute Genome Assembly Team"/>
            <consortium name="Broad Institute Sequencing Platform"/>
            <person name="Di Palma F."/>
            <person name="Johnson J."/>
            <person name="Lander E.S."/>
            <person name="Lindblad-Toh K."/>
        </authorList>
    </citation>
    <scope>NUCLEOTIDE SEQUENCE [LARGE SCALE GENOMIC DNA]</scope>
</reference>
<comment type="similarity">
    <text evidence="1">Belongs to the BicD family.</text>
</comment>
<gene>
    <name evidence="5" type="primary">zgc:162200</name>
</gene>
<evidence type="ECO:0000313" key="5">
    <source>
        <dbReference type="Ensembl" id="ENSONIP00000021285.2"/>
    </source>
</evidence>
<feature type="compositionally biased region" description="Low complexity" evidence="4">
    <location>
        <begin position="308"/>
        <end position="325"/>
    </location>
</feature>
<evidence type="ECO:0000256" key="2">
    <source>
        <dbReference type="ARBA" id="ARBA00023054"/>
    </source>
</evidence>
<evidence type="ECO:0000256" key="1">
    <source>
        <dbReference type="ARBA" id="ARBA00010061"/>
    </source>
</evidence>
<dbReference type="eggNOG" id="KOG0999">
    <property type="taxonomic scope" value="Eukaryota"/>
</dbReference>
<feature type="compositionally biased region" description="Basic and acidic residues" evidence="4">
    <location>
        <begin position="1026"/>
        <end position="1039"/>
    </location>
</feature>
<feature type="compositionally biased region" description="Polar residues" evidence="4">
    <location>
        <begin position="1072"/>
        <end position="1091"/>
    </location>
</feature>
<evidence type="ECO:0000256" key="4">
    <source>
        <dbReference type="SAM" id="MobiDB-lite"/>
    </source>
</evidence>
<reference evidence="5" key="3">
    <citation type="submission" date="2025-09" db="UniProtKB">
        <authorList>
            <consortium name="Ensembl"/>
        </authorList>
    </citation>
    <scope>IDENTIFICATION</scope>
</reference>
<feature type="region of interest" description="Disordered" evidence="4">
    <location>
        <begin position="1072"/>
        <end position="1142"/>
    </location>
</feature>
<feature type="compositionally biased region" description="Basic residues" evidence="4">
    <location>
        <begin position="1132"/>
        <end position="1142"/>
    </location>
</feature>
<proteinExistence type="inferred from homology"/>
<organism evidence="5 6">
    <name type="scientific">Oreochromis niloticus</name>
    <name type="common">Nile tilapia</name>
    <name type="synonym">Tilapia nilotica</name>
    <dbReference type="NCBI Taxonomy" id="8128"/>
    <lineage>
        <taxon>Eukaryota</taxon>
        <taxon>Metazoa</taxon>
        <taxon>Chordata</taxon>
        <taxon>Craniata</taxon>
        <taxon>Vertebrata</taxon>
        <taxon>Euteleostomi</taxon>
        <taxon>Actinopterygii</taxon>
        <taxon>Neopterygii</taxon>
        <taxon>Teleostei</taxon>
        <taxon>Neoteleostei</taxon>
        <taxon>Acanthomorphata</taxon>
        <taxon>Ovalentaria</taxon>
        <taxon>Cichlomorphae</taxon>
        <taxon>Cichliformes</taxon>
        <taxon>Cichlidae</taxon>
        <taxon>African cichlids</taxon>
        <taxon>Pseudocrenilabrinae</taxon>
        <taxon>Oreochromini</taxon>
        <taxon>Oreochromis</taxon>
    </lineage>
</organism>
<feature type="region of interest" description="Disordered" evidence="4">
    <location>
        <begin position="826"/>
        <end position="918"/>
    </location>
</feature>
<dbReference type="PANTHER" id="PTHR31233:SF12">
    <property type="entry name" value="BICAUDAL D HOMOLOG 2-LIKE"/>
    <property type="match status" value="1"/>
</dbReference>
<feature type="compositionally biased region" description="Low complexity" evidence="4">
    <location>
        <begin position="848"/>
        <end position="875"/>
    </location>
</feature>
<dbReference type="Gene3D" id="6.10.250.2470">
    <property type="match status" value="1"/>
</dbReference>
<sequence length="1142" mass="126945">MLEAGADPAGAVAEGEEEAEMGSRDLKAEVMRLTLELQEATEEKLQAARYGLVVLEESAALKMKHTQLEEEHESLKLELQQLKEAFADSVSSQKRAAADGECREESLLQETASKEAAMATRIEEVQTELKQARLALGNAHAEIDRLGVLSTQLKKECECLEAEKGHLRDEIKEYKVRELRQLQDNGELEEENISLQKQVSVLKENQVEFESIKLELTQKNEEQEELRGQLEEAARLREIAERQLDEALEALKEEREQKNSLRRELSALTLNPFDSVGNLELHLEQLDDSQEEGQGGEGEGEDGDENQDSGFNNGPGSSSSSANPPHLGGSKSNGLIHRYSTPRHSDVLRAPASGLVADLLSELHFSDSQKLKQQLLQAEREKSSLASKVEELQMQLVMSRQALSQQEDKVGSLTQQLEAVQSSQQQNQEVDDKGDNETEKDGGNAVFDYEVDTKSKEVLEARMRVASEELLKLRDELSQAGTRYNTLEQRYKQEKERWRAEAQELADKIRQCIKSSKQDQERISELEKEIGATRKVASDSEGHLSVAQEELLAFSEELSNLYHHICVCNNLTPKRVTLDYYRDGARSGGSTRRSHLYSQHSVQKKTRPNDMFISKAAALQFMGEVDSAGTSGDSPTCPGSPTLDFRDPSNVRNLVAVIRCQIKHLRVAVDLCRQRGAVPYSGLSSSGEAERDNENLLEEVLKLKSLLSTKREQIATLRTVLKANKQTAELALSNLKTKYETEKSMVSETMMKLRNELKALKEDAATFSSLRVMFASRCDQYVTQLDEMQRQLAAAEDEKKTLNSLLRMAIQQKLALTQRLEDLEAPMSPHSLNSSPRRSRAKELATKSGRAPRSPRSSPARPPLRSSPRSSPVPATHHLRALTRSLHTSPVRTPLSLYPDNSSQTSSRSRGSKGLQRDATFIRSHSVSDVCNTELNRGFSLTYKGSTSSVNSDLSSKMYVSESKKGASVRRASVPARQDTFITTRVVPASSARLKSSLFSSSTDKLTSSKTVCVYANTTEAWGETQENHDLNPKSDVSVRRKQSGRRSNSVQAAAACHNTYLSDSAQFNSSPSRAQAVTSHSVNNSASRTRMTGICRESRQRSFTSTSRNTEELHTNASKSSGNKATSSRARSSHSKSSRRR</sequence>
<evidence type="ECO:0000313" key="6">
    <source>
        <dbReference type="Proteomes" id="UP000005207"/>
    </source>
</evidence>
<feature type="compositionally biased region" description="Low complexity" evidence="4">
    <location>
        <begin position="416"/>
        <end position="428"/>
    </location>
</feature>
<dbReference type="GO" id="GO:0072393">
    <property type="term" value="P:microtubule anchoring at microtubule organizing center"/>
    <property type="evidence" value="ECO:0007669"/>
    <property type="project" value="TreeGrafter"/>
</dbReference>
<feature type="coiled-coil region" evidence="3">
    <location>
        <begin position="456"/>
        <end position="529"/>
    </location>
</feature>
<feature type="region of interest" description="Disordered" evidence="4">
    <location>
        <begin position="288"/>
        <end position="338"/>
    </location>
</feature>